<dbReference type="InterPro" id="IPR052836">
    <property type="entry name" value="PRRT_domain-containing"/>
</dbReference>
<keyword evidence="11" id="KW-1185">Reference proteome</keyword>
<dbReference type="STRING" id="61819.ENSACIP00000029939"/>
<dbReference type="GeneTree" id="ENSGT00730000111591"/>
<reference evidence="10" key="2">
    <citation type="submission" date="2025-09" db="UniProtKB">
        <authorList>
            <consortium name="Ensembl"/>
        </authorList>
    </citation>
    <scope>IDENTIFICATION</scope>
</reference>
<keyword evidence="2" id="KW-0597">Phosphoprotein</keyword>
<dbReference type="InterPro" id="IPR059081">
    <property type="entry name" value="PRRT3-4"/>
</dbReference>
<feature type="compositionally biased region" description="Polar residues" evidence="7">
    <location>
        <begin position="135"/>
        <end position="148"/>
    </location>
</feature>
<dbReference type="Proteomes" id="UP000261340">
    <property type="component" value="Unplaced"/>
</dbReference>
<feature type="domain" description="Proline-rich transmembrane protein 3/4" evidence="9">
    <location>
        <begin position="260"/>
        <end position="372"/>
    </location>
</feature>
<accession>A0A3Q0T768</accession>
<feature type="region of interest" description="Disordered" evidence="7">
    <location>
        <begin position="695"/>
        <end position="717"/>
    </location>
</feature>
<name>A0A3Q0T768_AMPCI</name>
<evidence type="ECO:0000256" key="5">
    <source>
        <dbReference type="ARBA" id="ARBA00022989"/>
    </source>
</evidence>
<evidence type="ECO:0000256" key="1">
    <source>
        <dbReference type="ARBA" id="ARBA00004141"/>
    </source>
</evidence>
<dbReference type="AlphaFoldDB" id="A0A3Q0T768"/>
<feature type="compositionally biased region" description="Polar residues" evidence="7">
    <location>
        <begin position="85"/>
        <end position="97"/>
    </location>
</feature>
<feature type="transmembrane region" description="Helical" evidence="8">
    <location>
        <begin position="343"/>
        <end position="364"/>
    </location>
</feature>
<feature type="compositionally biased region" description="Low complexity" evidence="7">
    <location>
        <begin position="10"/>
        <end position="21"/>
    </location>
</feature>
<evidence type="ECO:0000256" key="6">
    <source>
        <dbReference type="ARBA" id="ARBA00023136"/>
    </source>
</evidence>
<evidence type="ECO:0000256" key="8">
    <source>
        <dbReference type="SAM" id="Phobius"/>
    </source>
</evidence>
<feature type="region of interest" description="Disordered" evidence="7">
    <location>
        <begin position="111"/>
        <end position="156"/>
    </location>
</feature>
<evidence type="ECO:0000256" key="7">
    <source>
        <dbReference type="SAM" id="MobiDB-lite"/>
    </source>
</evidence>
<evidence type="ECO:0000313" key="10">
    <source>
        <dbReference type="Ensembl" id="ENSACIP00000029939.1"/>
    </source>
</evidence>
<dbReference type="PANTHER" id="PTHR35578">
    <property type="entry name" value="PROLINE-RICH TRANSMEMBRANE PROTEIN 4-RELATED"/>
    <property type="match status" value="1"/>
</dbReference>
<keyword evidence="6 8" id="KW-0472">Membrane</keyword>
<feature type="transmembrane region" description="Helical" evidence="8">
    <location>
        <begin position="309"/>
        <end position="331"/>
    </location>
</feature>
<dbReference type="PANTHER" id="PTHR35578:SF6">
    <property type="entry name" value="PROLINE-RICH TRANSMEMBRANE PROTEIN 4"/>
    <property type="match status" value="1"/>
</dbReference>
<evidence type="ECO:0000256" key="4">
    <source>
        <dbReference type="ARBA" id="ARBA00022729"/>
    </source>
</evidence>
<evidence type="ECO:0000256" key="2">
    <source>
        <dbReference type="ARBA" id="ARBA00022553"/>
    </source>
</evidence>
<dbReference type="OMA" id="WTNRGQN"/>
<dbReference type="Ensembl" id="ENSACIT00000030724.1">
    <property type="protein sequence ID" value="ENSACIP00000029939.1"/>
    <property type="gene ID" value="ENSACIG00000023172.1"/>
</dbReference>
<feature type="transmembrane region" description="Helical" evidence="8">
    <location>
        <begin position="276"/>
        <end position="297"/>
    </location>
</feature>
<dbReference type="Pfam" id="PF25987">
    <property type="entry name" value="PRRT3"/>
    <property type="match status" value="1"/>
</dbReference>
<feature type="compositionally biased region" description="Polar residues" evidence="7">
    <location>
        <begin position="36"/>
        <end position="45"/>
    </location>
</feature>
<feature type="transmembrane region" description="Helical" evidence="8">
    <location>
        <begin position="376"/>
        <end position="397"/>
    </location>
</feature>
<organism evidence="10 11">
    <name type="scientific">Amphilophus citrinellus</name>
    <name type="common">Midas cichlid</name>
    <name type="synonym">Cichlasoma citrinellum</name>
    <dbReference type="NCBI Taxonomy" id="61819"/>
    <lineage>
        <taxon>Eukaryota</taxon>
        <taxon>Metazoa</taxon>
        <taxon>Chordata</taxon>
        <taxon>Craniata</taxon>
        <taxon>Vertebrata</taxon>
        <taxon>Euteleostomi</taxon>
        <taxon>Actinopterygii</taxon>
        <taxon>Neopterygii</taxon>
        <taxon>Teleostei</taxon>
        <taxon>Neoteleostei</taxon>
        <taxon>Acanthomorphata</taxon>
        <taxon>Ovalentaria</taxon>
        <taxon>Cichlomorphae</taxon>
        <taxon>Cichliformes</taxon>
        <taxon>Cichlidae</taxon>
        <taxon>New World cichlids</taxon>
        <taxon>Cichlasomatinae</taxon>
        <taxon>Heroini</taxon>
        <taxon>Amphilophus</taxon>
    </lineage>
</organism>
<feature type="compositionally biased region" description="Polar residues" evidence="7">
    <location>
        <begin position="63"/>
        <end position="73"/>
    </location>
</feature>
<sequence length="827" mass="89852">MIAPEDEEFLGLPLSWPLSSSEDADRQGVIGEYSDLQDSTETSLLFPNEKGPMPRPTEGAKVDTTSMERMQTMKSSSASAPPKPTQEQTLKNQPAETNTASILYPTETVENQPTFPAFPNEMTDSQLPFLLPGSLTPSHTPDQNSASLLPTGPRPDTLGWTTGISVTTKGNGDGFINITDLILHRGRANMEAKEGKNDTKNDSKARGPIRLDGNMNTFATTCKTLNHSWTPTHPEDFTPNKALHPSLALSPSFLVPLYSDWNSALATWGFAWEAHIYGLGSVFTVFGLISAVCLLGLPLRCPPGSPYFTLLHLFILAFAGIQAFCLLYDAYSYQDRLSPAVSLLLAELPLPCLISAFSLALLLLSLRSRNLPTVILLFPQGLFVCLTIFLSSSYLIFYCLTQVNSRHIYRLNDNGESGGSPEAMRPASCPFASMKDWGRAAGAGVGTSLCLLGCGGLQLYGILHSLGLGGVDGHGFQPWPWWGYQVGCRLCEVGVCLGLSVIGTHPLFCTDFTNKTLTHPRPGSWSRLSCGSPSRMLTITSQDSANSPVLSQGKQEKLVVCDLVTKEQSEVLPLCSIVEPPGNRPDYVHKPSLNKTILPLPTPQNPSHKPTTSAESRLSSLANLGLETDSTVDLRPPSPINLSRSIDQALFSESLLSLSSPTQGTLKQGSSSVGNTFYRTSSCGDVDQENAISTSRYSQPHDCMTSRRNQPLSPEQWDWKGSVTGSTQGLCSHSKETGKLRSHSWANRGQNFAQSSLPRAIPHLPYHRRYRTLSLASQDSQGSSRLAGTKHLSESKQLEWDLAVQAEFVSVCRQIDALSVCSDTIEL</sequence>
<keyword evidence="3 8" id="KW-0812">Transmembrane</keyword>
<evidence type="ECO:0000313" key="11">
    <source>
        <dbReference type="Proteomes" id="UP000261340"/>
    </source>
</evidence>
<reference evidence="10" key="1">
    <citation type="submission" date="2025-08" db="UniProtKB">
        <authorList>
            <consortium name="Ensembl"/>
        </authorList>
    </citation>
    <scope>IDENTIFICATION</scope>
</reference>
<protein>
    <submittedName>
        <fullName evidence="10">Proline rich transmembrane protein 4a</fullName>
    </submittedName>
</protein>
<evidence type="ECO:0000259" key="9">
    <source>
        <dbReference type="Pfam" id="PF25987"/>
    </source>
</evidence>
<keyword evidence="4" id="KW-0732">Signal</keyword>
<comment type="subcellular location">
    <subcellularLocation>
        <location evidence="1">Membrane</location>
        <topology evidence="1">Multi-pass membrane protein</topology>
    </subcellularLocation>
</comment>
<keyword evidence="5 8" id="KW-1133">Transmembrane helix</keyword>
<proteinExistence type="predicted"/>
<feature type="region of interest" description="Disordered" evidence="7">
    <location>
        <begin position="1"/>
        <end position="97"/>
    </location>
</feature>
<evidence type="ECO:0000256" key="3">
    <source>
        <dbReference type="ARBA" id="ARBA00022692"/>
    </source>
</evidence>